<organism evidence="1 2">
    <name type="scientific">Paenibacillus terrae</name>
    <dbReference type="NCBI Taxonomy" id="159743"/>
    <lineage>
        <taxon>Bacteria</taxon>
        <taxon>Bacillati</taxon>
        <taxon>Bacillota</taxon>
        <taxon>Bacilli</taxon>
        <taxon>Bacillales</taxon>
        <taxon>Paenibacillaceae</taxon>
        <taxon>Paenibacillus</taxon>
    </lineage>
</organism>
<comment type="caution">
    <text evidence="1">The sequence shown here is derived from an EMBL/GenBank/DDBJ whole genome shotgun (WGS) entry which is preliminary data.</text>
</comment>
<reference evidence="1 2" key="1">
    <citation type="submission" date="2018-01" db="EMBL/GenBank/DDBJ databases">
        <title>Bacillales members from the olive rhizosphere are effective biological control agents against Verticillium dahliae.</title>
        <authorList>
            <person name="Gomez-Lama C."/>
            <person name="Legarda G."/>
            <person name="Ruano-Rosa D."/>
            <person name="Pizarro-Tobias P."/>
            <person name="Valverde-Corredor A."/>
            <person name="Niqui J.L."/>
            <person name="Trivino J.C."/>
            <person name="Roca A."/>
            <person name="Mercado-Blanco J."/>
        </authorList>
    </citation>
    <scope>NUCLEOTIDE SEQUENCE [LARGE SCALE GENOMIC DNA]</scope>
    <source>
        <strain evidence="1 2">PIC167</strain>
    </source>
</reference>
<accession>A0A4U2Q3K3</accession>
<protein>
    <submittedName>
        <fullName evidence="1">Uncharacterized protein</fullName>
    </submittedName>
</protein>
<sequence length="90" mass="10042">MTEAFIGITGWQLIPGSKTKVPVRYSVVNKGFFSDDVYGQIFQTESSDWNGAAFYNTIYTSGQTYSGVYLKITNEDLGNTVRVRGHIYGN</sequence>
<name>A0A4U2Q3K3_9BACL</name>
<evidence type="ECO:0000313" key="2">
    <source>
        <dbReference type="Proteomes" id="UP000308114"/>
    </source>
</evidence>
<evidence type="ECO:0000313" key="1">
    <source>
        <dbReference type="EMBL" id="TKH45839.1"/>
    </source>
</evidence>
<dbReference type="EMBL" id="PNXQ01000005">
    <property type="protein sequence ID" value="TKH45839.1"/>
    <property type="molecule type" value="Genomic_DNA"/>
</dbReference>
<dbReference type="AlphaFoldDB" id="A0A4U2Q3K3"/>
<gene>
    <name evidence="1" type="ORF">C1I60_05140</name>
</gene>
<dbReference type="Proteomes" id="UP000308114">
    <property type="component" value="Unassembled WGS sequence"/>
</dbReference>
<proteinExistence type="predicted"/>